<dbReference type="SUPFAM" id="SSF47144">
    <property type="entry name" value="HSC20 (HSCB), C-terminal oligomerisation domain"/>
    <property type="match status" value="1"/>
</dbReference>
<evidence type="ECO:0000313" key="4">
    <source>
        <dbReference type="EMBL" id="KAH8988352.1"/>
    </source>
</evidence>
<dbReference type="PROSITE" id="PS50076">
    <property type="entry name" value="DNAJ_2"/>
    <property type="match status" value="1"/>
</dbReference>
<dbReference type="SMART" id="SM00271">
    <property type="entry name" value="DnaJ"/>
    <property type="match status" value="1"/>
</dbReference>
<dbReference type="GO" id="GO:0051259">
    <property type="term" value="P:protein complex oligomerization"/>
    <property type="evidence" value="ECO:0007669"/>
    <property type="project" value="InterPro"/>
</dbReference>
<organism evidence="4 5">
    <name type="scientific">Lactarius akahatsu</name>
    <dbReference type="NCBI Taxonomy" id="416441"/>
    <lineage>
        <taxon>Eukaryota</taxon>
        <taxon>Fungi</taxon>
        <taxon>Dikarya</taxon>
        <taxon>Basidiomycota</taxon>
        <taxon>Agaricomycotina</taxon>
        <taxon>Agaricomycetes</taxon>
        <taxon>Russulales</taxon>
        <taxon>Russulaceae</taxon>
        <taxon>Lactarius</taxon>
    </lineage>
</organism>
<comment type="similarity">
    <text evidence="1">Belongs to the HscB family.</text>
</comment>
<dbReference type="GO" id="GO:0044571">
    <property type="term" value="P:[2Fe-2S] cluster assembly"/>
    <property type="evidence" value="ECO:0007669"/>
    <property type="project" value="InterPro"/>
</dbReference>
<evidence type="ECO:0000256" key="1">
    <source>
        <dbReference type="ARBA" id="ARBA00010476"/>
    </source>
</evidence>
<dbReference type="PANTHER" id="PTHR14021:SF15">
    <property type="entry name" value="IRON-SULFUR CLUSTER CO-CHAPERONE PROTEIN HSCB"/>
    <property type="match status" value="1"/>
</dbReference>
<dbReference type="GO" id="GO:0001671">
    <property type="term" value="F:ATPase activator activity"/>
    <property type="evidence" value="ECO:0007669"/>
    <property type="project" value="InterPro"/>
</dbReference>
<accession>A0AAD4QC21</accession>
<dbReference type="SUPFAM" id="SSF46565">
    <property type="entry name" value="Chaperone J-domain"/>
    <property type="match status" value="1"/>
</dbReference>
<dbReference type="GO" id="GO:0005739">
    <property type="term" value="C:mitochondrion"/>
    <property type="evidence" value="ECO:0007669"/>
    <property type="project" value="TreeGrafter"/>
</dbReference>
<dbReference type="CDD" id="cd06257">
    <property type="entry name" value="DnaJ"/>
    <property type="match status" value="1"/>
</dbReference>
<dbReference type="GO" id="GO:0051087">
    <property type="term" value="F:protein-folding chaperone binding"/>
    <property type="evidence" value="ECO:0007669"/>
    <property type="project" value="InterPro"/>
</dbReference>
<evidence type="ECO:0000313" key="5">
    <source>
        <dbReference type="Proteomes" id="UP001201163"/>
    </source>
</evidence>
<name>A0AAD4QC21_9AGAM</name>
<dbReference type="NCBIfam" id="TIGR00714">
    <property type="entry name" value="hscB"/>
    <property type="match status" value="1"/>
</dbReference>
<dbReference type="InterPro" id="IPR036386">
    <property type="entry name" value="HscB_C_sf"/>
</dbReference>
<dbReference type="InterPro" id="IPR004640">
    <property type="entry name" value="HscB"/>
</dbReference>
<proteinExistence type="inferred from homology"/>
<dbReference type="InterPro" id="IPR001623">
    <property type="entry name" value="DnaJ_domain"/>
</dbReference>
<protein>
    <recommendedName>
        <fullName evidence="3">J domain-containing protein</fullName>
    </recommendedName>
</protein>
<sequence>MQLSLALRHRSRHAAIPRLALTQRFRTYFPSPPLLSPHPTICPSCGAPLPTRLPACPKCFHIEHSRPGYDYYDLLETPKSPNPFVVNESRLKNNFRRVQRYVHPDLWATQGKDKTQVARDLSSLVNEAYTTLLQPLSRIHYILSQHNLGVLEADQLDDPHLITEVIEIREALEDASTESEVDDIKKDVAGKISETMENIEHAVHVEDWAKARRGAVRLKYLRSIEAAAQSGDDRRTDDNHCSP</sequence>
<dbReference type="Pfam" id="PF07743">
    <property type="entry name" value="HSCB_C"/>
    <property type="match status" value="1"/>
</dbReference>
<dbReference type="EMBL" id="JAKELL010000042">
    <property type="protein sequence ID" value="KAH8988352.1"/>
    <property type="molecule type" value="Genomic_DNA"/>
</dbReference>
<dbReference type="PANTHER" id="PTHR14021">
    <property type="entry name" value="IRON-SULFUR CLUSTER CO-CHAPERONE PROTEIN HSCB"/>
    <property type="match status" value="1"/>
</dbReference>
<gene>
    <name evidence="4" type="ORF">EDB92DRAFT_2090061</name>
</gene>
<feature type="domain" description="J" evidence="3">
    <location>
        <begin position="70"/>
        <end position="145"/>
    </location>
</feature>
<evidence type="ECO:0000256" key="2">
    <source>
        <dbReference type="ARBA" id="ARBA00023186"/>
    </source>
</evidence>
<reference evidence="4" key="1">
    <citation type="submission" date="2022-01" db="EMBL/GenBank/DDBJ databases">
        <title>Comparative genomics reveals a dynamic genome evolution in the ectomycorrhizal milk-cap (Lactarius) mushrooms.</title>
        <authorList>
            <consortium name="DOE Joint Genome Institute"/>
            <person name="Lebreton A."/>
            <person name="Tang N."/>
            <person name="Kuo A."/>
            <person name="LaButti K."/>
            <person name="Drula E."/>
            <person name="Barry K."/>
            <person name="Clum A."/>
            <person name="Lipzen A."/>
            <person name="Mousain D."/>
            <person name="Ng V."/>
            <person name="Wang R."/>
            <person name="Wang X."/>
            <person name="Dai Y."/>
            <person name="Henrissat B."/>
            <person name="Grigoriev I.V."/>
            <person name="Guerin-Laguette A."/>
            <person name="Yu F."/>
            <person name="Martin F.M."/>
        </authorList>
    </citation>
    <scope>NUCLEOTIDE SEQUENCE</scope>
    <source>
        <strain evidence="4">QP</strain>
    </source>
</reference>
<dbReference type="InterPro" id="IPR036869">
    <property type="entry name" value="J_dom_sf"/>
</dbReference>
<dbReference type="Gene3D" id="1.10.287.110">
    <property type="entry name" value="DnaJ domain"/>
    <property type="match status" value="1"/>
</dbReference>
<dbReference type="AlphaFoldDB" id="A0AAD4QC21"/>
<keyword evidence="5" id="KW-1185">Reference proteome</keyword>
<evidence type="ECO:0000259" key="3">
    <source>
        <dbReference type="PROSITE" id="PS50076"/>
    </source>
</evidence>
<dbReference type="InterPro" id="IPR009073">
    <property type="entry name" value="HscB_oligo_C"/>
</dbReference>
<dbReference type="Gene3D" id="1.20.1280.20">
    <property type="entry name" value="HscB, C-terminal domain"/>
    <property type="match status" value="1"/>
</dbReference>
<comment type="caution">
    <text evidence="4">The sequence shown here is derived from an EMBL/GenBank/DDBJ whole genome shotgun (WGS) entry which is preliminary data.</text>
</comment>
<dbReference type="Proteomes" id="UP001201163">
    <property type="component" value="Unassembled WGS sequence"/>
</dbReference>
<keyword evidence="2" id="KW-0143">Chaperone</keyword>